<sequence length="159" mass="18066">MVVNAVFKNQNWLYVQTPHAEEGYVGYACCLPLGILPTGKTTPCKQQRQPPLSQPVRRLSNVSYITNGHNGQHLHPKSIPQQQQQQLSVLRRQQQNGLRQTLVAINADYITESIVVHKGEIVTLCECRESKDQRQWFYVKTRDGREGFIPAEVAGHGYL</sequence>
<organism evidence="1 3">
    <name type="scientific">Drosophila hydei</name>
    <name type="common">Fruit fly</name>
    <dbReference type="NCBI Taxonomy" id="7224"/>
    <lineage>
        <taxon>Eukaryota</taxon>
        <taxon>Metazoa</taxon>
        <taxon>Ecdysozoa</taxon>
        <taxon>Arthropoda</taxon>
        <taxon>Hexapoda</taxon>
        <taxon>Insecta</taxon>
        <taxon>Pterygota</taxon>
        <taxon>Neoptera</taxon>
        <taxon>Endopterygota</taxon>
        <taxon>Diptera</taxon>
        <taxon>Brachycera</taxon>
        <taxon>Muscomorpha</taxon>
        <taxon>Ephydroidea</taxon>
        <taxon>Drosophilidae</taxon>
        <taxon>Drosophila</taxon>
    </lineage>
</organism>
<protein>
    <submittedName>
        <fullName evidence="2 3">Uncharacterized protein LOC115482994</fullName>
    </submittedName>
</protein>
<keyword evidence="1" id="KW-1185">Reference proteome</keyword>
<gene>
    <name evidence="2 3" type="primary">LOC115482994</name>
</gene>
<evidence type="ECO:0000313" key="3">
    <source>
        <dbReference type="RefSeq" id="XP_030079495.1"/>
    </source>
</evidence>
<dbReference type="Gene3D" id="2.30.30.40">
    <property type="entry name" value="SH3 Domains"/>
    <property type="match status" value="1"/>
</dbReference>
<dbReference type="OrthoDB" id="6415921at2759"/>
<dbReference type="KEGG" id="dhe:115482994"/>
<dbReference type="SUPFAM" id="SSF50044">
    <property type="entry name" value="SH3-domain"/>
    <property type="match status" value="1"/>
</dbReference>
<dbReference type="RefSeq" id="XP_030079494.1">
    <property type="nucleotide sequence ID" value="XM_030223634.1"/>
</dbReference>
<evidence type="ECO:0000313" key="2">
    <source>
        <dbReference type="RefSeq" id="XP_030079494.1"/>
    </source>
</evidence>
<dbReference type="Proteomes" id="UP000504633">
    <property type="component" value="Unplaced"/>
</dbReference>
<name>A0A6J2STL8_DROHY</name>
<dbReference type="RefSeq" id="XP_030079495.1">
    <property type="nucleotide sequence ID" value="XM_030223635.1"/>
</dbReference>
<accession>A0A6J2STL8</accession>
<dbReference type="AlphaFoldDB" id="A0A6J2STL8"/>
<reference evidence="2 3" key="1">
    <citation type="submission" date="2025-04" db="UniProtKB">
        <authorList>
            <consortium name="RefSeq"/>
        </authorList>
    </citation>
    <scope>IDENTIFICATION</scope>
    <source>
        <strain evidence="2 3">15085-1641.00</strain>
        <tissue evidence="2 3">Whole body</tissue>
    </source>
</reference>
<proteinExistence type="predicted"/>
<dbReference type="GeneID" id="115482994"/>
<evidence type="ECO:0000313" key="1">
    <source>
        <dbReference type="Proteomes" id="UP000504633"/>
    </source>
</evidence>
<dbReference type="InterPro" id="IPR036028">
    <property type="entry name" value="SH3-like_dom_sf"/>
</dbReference>